<evidence type="ECO:0000313" key="4">
    <source>
        <dbReference type="Proteomes" id="UP001419268"/>
    </source>
</evidence>
<keyword evidence="2" id="KW-1133">Transmembrane helix</keyword>
<protein>
    <recommendedName>
        <fullName evidence="5">Late embryogenesis abundant protein LEA-2 subgroup domain-containing protein</fullName>
    </recommendedName>
</protein>
<proteinExistence type="predicted"/>
<dbReference type="AlphaFoldDB" id="A0AAP0KTU2"/>
<comment type="caution">
    <text evidence="3">The sequence shown here is derived from an EMBL/GenBank/DDBJ whole genome shotgun (WGS) entry which is preliminary data.</text>
</comment>
<accession>A0AAP0KTU2</accession>
<feature type="compositionally biased region" description="Acidic residues" evidence="1">
    <location>
        <begin position="9"/>
        <end position="20"/>
    </location>
</feature>
<gene>
    <name evidence="3" type="ORF">Scep_004392</name>
</gene>
<dbReference type="Proteomes" id="UP001419268">
    <property type="component" value="Unassembled WGS sequence"/>
</dbReference>
<sequence>MADKRNDGEDVQVDEEEEEEVSALFHSYPVYYVQSPSNTSHAYIDAKTFNHESSFPSPIPHTSNDPANRTQDDSRFLLLRYSSSRASTNSFHQQIKNAASYELQVHGGAAGNDCERGDEDDHEGVDDNDEDYEVVDCNKDRSSNGGRKHVNDIVLVRPGSKRSGCWRFFSFSASSSSCWIAVQLFWRLMVSVGAALLVFYLATKPPPPKMFVKMAGVGQFVLGEGVDGSGVSSKILTCNCTISLTIDNNSKVFGLHIQPSEIELSFGPLIVASSRGTELYVMSQGSSTFELFTGTASKPMYGAGRSMQDLLELDGLPLLISIRLRSNFKMVGNLINPIFHHRAQCSLLIKNSYDKRHHTQSYLSNCTFFSTK</sequence>
<feature type="region of interest" description="Disordered" evidence="1">
    <location>
        <begin position="1"/>
        <end position="20"/>
    </location>
</feature>
<feature type="transmembrane region" description="Helical" evidence="2">
    <location>
        <begin position="184"/>
        <end position="203"/>
    </location>
</feature>
<dbReference type="EMBL" id="JBBNAG010000002">
    <property type="protein sequence ID" value="KAK9157818.1"/>
    <property type="molecule type" value="Genomic_DNA"/>
</dbReference>
<evidence type="ECO:0000313" key="3">
    <source>
        <dbReference type="EMBL" id="KAK9157818.1"/>
    </source>
</evidence>
<name>A0AAP0KTU2_9MAGN</name>
<dbReference type="PANTHER" id="PTHR48436">
    <property type="entry name" value="2, PUTATIVE-RELATED"/>
    <property type="match status" value="1"/>
</dbReference>
<organism evidence="3 4">
    <name type="scientific">Stephania cephalantha</name>
    <dbReference type="NCBI Taxonomy" id="152367"/>
    <lineage>
        <taxon>Eukaryota</taxon>
        <taxon>Viridiplantae</taxon>
        <taxon>Streptophyta</taxon>
        <taxon>Embryophyta</taxon>
        <taxon>Tracheophyta</taxon>
        <taxon>Spermatophyta</taxon>
        <taxon>Magnoliopsida</taxon>
        <taxon>Ranunculales</taxon>
        <taxon>Menispermaceae</taxon>
        <taxon>Menispermoideae</taxon>
        <taxon>Cissampelideae</taxon>
        <taxon>Stephania</taxon>
    </lineage>
</organism>
<keyword evidence="2" id="KW-0812">Transmembrane</keyword>
<reference evidence="3 4" key="1">
    <citation type="submission" date="2024-01" db="EMBL/GenBank/DDBJ databases">
        <title>Genome assemblies of Stephania.</title>
        <authorList>
            <person name="Yang L."/>
        </authorList>
    </citation>
    <scope>NUCLEOTIDE SEQUENCE [LARGE SCALE GENOMIC DNA]</scope>
    <source>
        <strain evidence="3">JXDWG</strain>
        <tissue evidence="3">Leaf</tissue>
    </source>
</reference>
<dbReference type="InterPro" id="IPR055276">
    <property type="entry name" value="NHL41-like"/>
</dbReference>
<evidence type="ECO:0000256" key="1">
    <source>
        <dbReference type="SAM" id="MobiDB-lite"/>
    </source>
</evidence>
<keyword evidence="2" id="KW-0472">Membrane</keyword>
<evidence type="ECO:0008006" key="5">
    <source>
        <dbReference type="Google" id="ProtNLM"/>
    </source>
</evidence>
<feature type="region of interest" description="Disordered" evidence="1">
    <location>
        <begin position="110"/>
        <end position="129"/>
    </location>
</feature>
<evidence type="ECO:0000256" key="2">
    <source>
        <dbReference type="SAM" id="Phobius"/>
    </source>
</evidence>
<keyword evidence="4" id="KW-1185">Reference proteome</keyword>
<dbReference type="PANTHER" id="PTHR48436:SF1">
    <property type="entry name" value="2, PUTATIVE-RELATED"/>
    <property type="match status" value="1"/>
</dbReference>
<feature type="compositionally biased region" description="Acidic residues" evidence="1">
    <location>
        <begin position="116"/>
        <end position="129"/>
    </location>
</feature>